<name>A0A9P6PR11_9FUNG</name>
<dbReference type="GO" id="GO:0110085">
    <property type="term" value="C:mitotic actomyosin contractile ring"/>
    <property type="evidence" value="ECO:0007669"/>
    <property type="project" value="TreeGrafter"/>
</dbReference>
<feature type="region of interest" description="Disordered" evidence="1">
    <location>
        <begin position="24"/>
        <end position="120"/>
    </location>
</feature>
<feature type="compositionally biased region" description="Gly residues" evidence="1">
    <location>
        <begin position="1336"/>
        <end position="1351"/>
    </location>
</feature>
<organism evidence="2 3">
    <name type="scientific">Mortierella polycephala</name>
    <dbReference type="NCBI Taxonomy" id="41804"/>
    <lineage>
        <taxon>Eukaryota</taxon>
        <taxon>Fungi</taxon>
        <taxon>Fungi incertae sedis</taxon>
        <taxon>Mucoromycota</taxon>
        <taxon>Mortierellomycotina</taxon>
        <taxon>Mortierellomycetes</taxon>
        <taxon>Mortierellales</taxon>
        <taxon>Mortierellaceae</taxon>
        <taxon>Mortierella</taxon>
    </lineage>
</organism>
<feature type="compositionally biased region" description="Polar residues" evidence="1">
    <location>
        <begin position="99"/>
        <end position="117"/>
    </location>
</feature>
<dbReference type="OrthoDB" id="6129702at2759"/>
<feature type="compositionally biased region" description="Polar residues" evidence="1">
    <location>
        <begin position="401"/>
        <end position="411"/>
    </location>
</feature>
<feature type="region of interest" description="Disordered" evidence="1">
    <location>
        <begin position="139"/>
        <end position="171"/>
    </location>
</feature>
<feature type="region of interest" description="Disordered" evidence="1">
    <location>
        <begin position="1322"/>
        <end position="1351"/>
    </location>
</feature>
<gene>
    <name evidence="2" type="primary">CYK3_2</name>
    <name evidence="2" type="ORF">BG011_007116</name>
</gene>
<dbReference type="InterPro" id="IPR038765">
    <property type="entry name" value="Papain-like_cys_pep_sf"/>
</dbReference>
<feature type="region of interest" description="Disordered" evidence="1">
    <location>
        <begin position="385"/>
        <end position="456"/>
    </location>
</feature>
<accession>A0A9P6PR11</accession>
<protein>
    <submittedName>
        <fullName evidence="2">Cytokinesis protein 3</fullName>
    </submittedName>
</protein>
<feature type="compositionally biased region" description="Polar residues" evidence="1">
    <location>
        <begin position="1324"/>
        <end position="1334"/>
    </location>
</feature>
<dbReference type="SUPFAM" id="SSF54001">
    <property type="entry name" value="Cysteine proteinases"/>
    <property type="match status" value="1"/>
</dbReference>
<evidence type="ECO:0000313" key="2">
    <source>
        <dbReference type="EMBL" id="KAG0252222.1"/>
    </source>
</evidence>
<dbReference type="Proteomes" id="UP000726737">
    <property type="component" value="Unassembled WGS sequence"/>
</dbReference>
<evidence type="ECO:0000313" key="3">
    <source>
        <dbReference type="Proteomes" id="UP000726737"/>
    </source>
</evidence>
<comment type="caution">
    <text evidence="2">The sequence shown here is derived from an EMBL/GenBank/DDBJ whole genome shotgun (WGS) entry which is preliminary data.</text>
</comment>
<feature type="region of interest" description="Disordered" evidence="1">
    <location>
        <begin position="263"/>
        <end position="282"/>
    </location>
</feature>
<keyword evidence="3" id="KW-1185">Reference proteome</keyword>
<dbReference type="InterPro" id="IPR052557">
    <property type="entry name" value="CAP/Cytokinesis_protein"/>
</dbReference>
<dbReference type="PANTHER" id="PTHR46333:SF2">
    <property type="entry name" value="CYTOKINESIS PROTEIN 3"/>
    <property type="match status" value="1"/>
</dbReference>
<feature type="compositionally biased region" description="Polar residues" evidence="1">
    <location>
        <begin position="429"/>
        <end position="448"/>
    </location>
</feature>
<dbReference type="PANTHER" id="PTHR46333">
    <property type="entry name" value="CYTOKINESIS PROTEIN 3"/>
    <property type="match status" value="1"/>
</dbReference>
<evidence type="ECO:0000256" key="1">
    <source>
        <dbReference type="SAM" id="MobiDB-lite"/>
    </source>
</evidence>
<reference evidence="2" key="1">
    <citation type="journal article" date="2020" name="Fungal Divers.">
        <title>Resolving the Mortierellaceae phylogeny through synthesis of multi-gene phylogenetics and phylogenomics.</title>
        <authorList>
            <person name="Vandepol N."/>
            <person name="Liber J."/>
            <person name="Desiro A."/>
            <person name="Na H."/>
            <person name="Kennedy M."/>
            <person name="Barry K."/>
            <person name="Grigoriev I.V."/>
            <person name="Miller A.N."/>
            <person name="O'Donnell K."/>
            <person name="Stajich J.E."/>
            <person name="Bonito G."/>
        </authorList>
    </citation>
    <scope>NUCLEOTIDE SEQUENCE</scope>
    <source>
        <strain evidence="2">KOD948</strain>
    </source>
</reference>
<feature type="compositionally biased region" description="Polar residues" evidence="1">
    <location>
        <begin position="35"/>
        <end position="84"/>
    </location>
</feature>
<sequence length="1422" mass="153687">MLVVPSRKNPQAIIGDMTDLDTIAPSSPIPITKLLPSQQEGSVSRRNSHSSVKSNQSRFSQLSSHISQILGASTGRRQSSTNDEAATPRKAMNAASHVPDTSPSSTVSKVEPNTKTASDAMYNPAYAEQRQQRFHHASRLLNPSGPETDGTLSPSQVNDGRHLSNRYSMPNLAAGDNVTQQLQQPHSYQQQQQQYDTGPMAMAASNPGMPYIQGATRHGQSRATGTQSACHLPRRNMSGVNLEQHENHNNVPSKQELSYEHNYSEDSQPFPPGMMPRSPGENRPTQGYYGSHGGMHSMHPFQYGQPDVLAYAQHGGSQQIVSAYHHEPSPYQQQASQQQRGYRHSIANFEVPPHDQPTFTPGYRPTHHSALSLENLAKHNRTQNTLDQAKSHSVHGGSHGRSLNQVNTRPSGSAVFNPYDHQQQHQREQPVSSPMDQMPQTARSTSPSIVIPQPKPRPRSAFANYGTAIMSPTDSSPASDCLGMLTSPRTPSSAQSNGTGAPTSVGTSMSGASAIAMRDQRRKSETARLPPNVSATASTFTARKFSVDAKGLLSGATRSASTGAPTTAISTASATSDVFLEASESLDCFGPYTTKKPKATLIRAFKQIINPRKVAEKDALKNKNEHFAWIEMQKSLRRAHSPEPEKGPPYFVPPTRDETLKDIQGQDPFDVLKRCHVMRDTFPTPGVTSSMLDFGPNSFVQVDKIARNVNQRGPHMTPQLLSQKYLTRPYSKSPLFKLRVLFVWISENIRLEGGPTRDVSGGRYKLGPASDNISASAEAGGGDSPSLWQVGTGSANSPGMFMAGIEEYARGFLQEDSPELAQDVLTSRMCKSGEGFANLFAEMALAAGIEDVGVVKGYIKGPMDVFSKDIPPPNHAWNVVRIDGTYRFIDCCLASPFHPAHYPIRPQAANSFYFLTLPTNLALSHFPLFLTYQYIAPSIPSQVFLQLPFVQPAFFEFGLSLPDFKRRTKLDIKDYEPIEVVVRIDGGGSCYPNALCGSSGRQSQGAGGYISGLLGGDCLGRGCGEGVELKAEVEVMTVDGKIIRKRGLAQVVILKPYQHLLPANQSLTSSQNHQRPQSKPSPMSAVIPASAGAASAVAAIVAPSNRPYQSHHCTGIRIAKIKAVLPPETVVCPGDVRKGVVHIYAGRKAEKAPTDAMPYALALSLPIRHTGTMPKTPLNFVLPHFSPYEFYVKSPQTELLYYPHTYTFCVLSLAAQAHAVIATANAMATESEMVNGVNAVGVNTSPRHMKDVSGGLVGLSSSMAPLYRPQGTMRSMSTVASASAQTLASPPSIPQSSAAAILGTARGAQHCNGSHPYQHRIHPMSSTSSASVNGERNGGSDAGANGIGGSGLSIPRPERLVLRTQTNRLYKLAYDPVRQCHEAQVEVKERGIWECVRMDDGGKSRVGREGTGGVVIASWKCV</sequence>
<dbReference type="GO" id="GO:0140278">
    <property type="term" value="P:mitotic division septum assembly"/>
    <property type="evidence" value="ECO:0007669"/>
    <property type="project" value="TreeGrafter"/>
</dbReference>
<feature type="region of interest" description="Disordered" evidence="1">
    <location>
        <begin position="485"/>
        <end position="511"/>
    </location>
</feature>
<feature type="compositionally biased region" description="Polar residues" evidence="1">
    <location>
        <begin position="487"/>
        <end position="511"/>
    </location>
</feature>
<dbReference type="EMBL" id="JAAAJA010000535">
    <property type="protein sequence ID" value="KAG0252222.1"/>
    <property type="molecule type" value="Genomic_DNA"/>
</dbReference>
<proteinExistence type="predicted"/>